<protein>
    <submittedName>
        <fullName evidence="1">Uncharacterized protein</fullName>
    </submittedName>
</protein>
<evidence type="ECO:0000313" key="1">
    <source>
        <dbReference type="EMBL" id="CAH1599211.1"/>
    </source>
</evidence>
<name>A0AAU9QRJ5_9VIBR</name>
<proteinExistence type="predicted"/>
<gene>
    <name evidence="1" type="ORF">THF1A12_40058</name>
</gene>
<dbReference type="EMBL" id="CAKMUD010000094">
    <property type="protein sequence ID" value="CAH1599211.1"/>
    <property type="molecule type" value="Genomic_DNA"/>
</dbReference>
<organism evidence="1 2">
    <name type="scientific">Vibrio jasicida</name>
    <dbReference type="NCBI Taxonomy" id="766224"/>
    <lineage>
        <taxon>Bacteria</taxon>
        <taxon>Pseudomonadati</taxon>
        <taxon>Pseudomonadota</taxon>
        <taxon>Gammaproteobacteria</taxon>
        <taxon>Vibrionales</taxon>
        <taxon>Vibrionaceae</taxon>
        <taxon>Vibrio</taxon>
    </lineage>
</organism>
<accession>A0AAU9QRJ5</accession>
<reference evidence="1" key="1">
    <citation type="submission" date="2022-01" db="EMBL/GenBank/DDBJ databases">
        <authorList>
            <person name="Lagorce A."/>
        </authorList>
    </citation>
    <scope>NUCLEOTIDE SEQUENCE</scope>
    <source>
        <strain evidence="1">Th15_F1_A12</strain>
    </source>
</reference>
<sequence length="722" mass="81472">MLFTHDTGKSATQVVIALAELFGVKQSRMKENHAKALGFKSYNGLVSAIKSQPVTIDFPSYYSNLIKAVKEKHGTTLTWDSSDEAYGIIEEFCLVMKSDWSLYRINFQIIGVEGDFTGMWLEDVDTDAPYYLSDYLYELGLVNEVPYLQFMGTFSNCIDPDDFRSENILRGSEDTCFVLSTLSPSYEGGSANGYYTSGYGSLYIRSQTAINNLTEISTTDCFAVTDIYGRDVYLKLIDVKSATCPPNPYTDEQENLIGSVDSYEDSSHEILPLTFDASLEMAIKGNRGVLPQIYADGDYSQLDELMGSSISFDINVEQKTIQIECSRLLQYQYLGWGYMQELAFLPRRLTRIIEKSAEFKDYKLLYTYGGEAPSSTVLDDQIVVFHDTTMSILSRMGIDPQLLYEAGRSKEKLSAISARMLVDKRLNAINSLEELIQTLKSLGVTSIGVNELREWSTGDLVMNSFVGYNSANERVTFFEVVSVEGYCDHYQELKDYFNANLEVGLKVMNVYEDEWECEFAKVGPYDHEEVLELPNAPESKKLGYMCLKLDILNPDLTQLLKMKTVPDTLLTDIFSYGGLPLDSFSITPPILIPDGQEHELIEAAIKHAHIKRIDNQRDMSRFTSTLRLFGAKAHEQTFPRRGLLMMVVFPDVADLLIKEYKAEMRLYNGALMPVPSANMNNIRHSLGCEGLRDIVYTDSYSSSESEDISSIMKSFDSLSRNK</sequence>
<dbReference type="Proteomes" id="UP001295462">
    <property type="component" value="Unassembled WGS sequence"/>
</dbReference>
<dbReference type="AlphaFoldDB" id="A0AAU9QRJ5"/>
<dbReference type="RefSeq" id="WP_409589288.1">
    <property type="nucleotide sequence ID" value="NZ_CAKMTZ010000082.1"/>
</dbReference>
<comment type="caution">
    <text evidence="1">The sequence shown here is derived from an EMBL/GenBank/DDBJ whole genome shotgun (WGS) entry which is preliminary data.</text>
</comment>
<evidence type="ECO:0000313" key="2">
    <source>
        <dbReference type="Proteomes" id="UP001295462"/>
    </source>
</evidence>